<sequence>MQAPAGVSREFFARDATELAPSLLGAVLRHTTAEGTVALRITELEAYRGDGEDPGSHAHRGVTPRTRVMFGPPAHLYAYLSYGMHVCANIVCGAEGSAGGLLLRGGEIVDGLALARMRRPAASGDHDLARGPAKLAMALGIRLEQSGADLLAPPFELELPGVPVSVASSPRTGVSGDGGGDAYPWRFYIPGDPTVSPYKRHPKLQAPGRSSTP</sequence>
<dbReference type="Pfam" id="PF02245">
    <property type="entry name" value="Pur_DNA_glyco"/>
    <property type="match status" value="1"/>
</dbReference>
<dbReference type="NCBIfam" id="TIGR00567">
    <property type="entry name" value="3mg"/>
    <property type="match status" value="1"/>
</dbReference>
<evidence type="ECO:0000256" key="2">
    <source>
        <dbReference type="ARBA" id="ARBA00022763"/>
    </source>
</evidence>
<dbReference type="EC" id="3.2.2.-" evidence="5"/>
<dbReference type="Proteomes" id="UP000291483">
    <property type="component" value="Unassembled WGS sequence"/>
</dbReference>
<dbReference type="SUPFAM" id="SSF50486">
    <property type="entry name" value="FMT C-terminal domain-like"/>
    <property type="match status" value="1"/>
</dbReference>
<comment type="caution">
    <text evidence="7">The sequence shown here is derived from an EMBL/GenBank/DDBJ whole genome shotgun (WGS) entry which is preliminary data.</text>
</comment>
<accession>A0A4Q8AP05</accession>
<dbReference type="RefSeq" id="WP_423203245.1">
    <property type="nucleotide sequence ID" value="NZ_SHLC01000001.1"/>
</dbReference>
<dbReference type="EMBL" id="SHLC01000001">
    <property type="protein sequence ID" value="RZU65689.1"/>
    <property type="molecule type" value="Genomic_DNA"/>
</dbReference>
<evidence type="ECO:0000256" key="4">
    <source>
        <dbReference type="ARBA" id="ARBA00023204"/>
    </source>
</evidence>
<dbReference type="AlphaFoldDB" id="A0A4Q8AP05"/>
<dbReference type="GO" id="GO:0003677">
    <property type="term" value="F:DNA binding"/>
    <property type="evidence" value="ECO:0007669"/>
    <property type="project" value="InterPro"/>
</dbReference>
<dbReference type="GO" id="GO:0006284">
    <property type="term" value="P:base-excision repair"/>
    <property type="evidence" value="ECO:0007669"/>
    <property type="project" value="InterPro"/>
</dbReference>
<dbReference type="InterPro" id="IPR011034">
    <property type="entry name" value="Formyl_transferase-like_C_sf"/>
</dbReference>
<keyword evidence="2 5" id="KW-0227">DNA damage</keyword>
<dbReference type="InterPro" id="IPR036995">
    <property type="entry name" value="MPG_sf"/>
</dbReference>
<evidence type="ECO:0000256" key="5">
    <source>
        <dbReference type="HAMAP-Rule" id="MF_00527"/>
    </source>
</evidence>
<dbReference type="PANTHER" id="PTHR10429:SF0">
    <property type="entry name" value="DNA-3-METHYLADENINE GLYCOSYLASE"/>
    <property type="match status" value="1"/>
</dbReference>
<dbReference type="Gene3D" id="3.10.300.10">
    <property type="entry name" value="Methylpurine-DNA glycosylase (MPG)"/>
    <property type="match status" value="1"/>
</dbReference>
<evidence type="ECO:0000313" key="8">
    <source>
        <dbReference type="Proteomes" id="UP000291483"/>
    </source>
</evidence>
<comment type="similarity">
    <text evidence="1 5">Belongs to the DNA glycosylase MPG family.</text>
</comment>
<feature type="region of interest" description="Disordered" evidence="6">
    <location>
        <begin position="193"/>
        <end position="213"/>
    </location>
</feature>
<keyword evidence="8" id="KW-1185">Reference proteome</keyword>
<evidence type="ECO:0000256" key="1">
    <source>
        <dbReference type="ARBA" id="ARBA00009232"/>
    </source>
</evidence>
<dbReference type="PANTHER" id="PTHR10429">
    <property type="entry name" value="DNA-3-METHYLADENINE GLYCOSYLASE"/>
    <property type="match status" value="1"/>
</dbReference>
<dbReference type="NCBIfam" id="NF002003">
    <property type="entry name" value="PRK00802.1-3"/>
    <property type="match status" value="1"/>
</dbReference>
<keyword evidence="3 5" id="KW-0378">Hydrolase</keyword>
<organism evidence="7 8">
    <name type="scientific">Microterricola gilva</name>
    <dbReference type="NCBI Taxonomy" id="393267"/>
    <lineage>
        <taxon>Bacteria</taxon>
        <taxon>Bacillati</taxon>
        <taxon>Actinomycetota</taxon>
        <taxon>Actinomycetes</taxon>
        <taxon>Micrococcales</taxon>
        <taxon>Microbacteriaceae</taxon>
        <taxon>Microterricola</taxon>
    </lineage>
</organism>
<gene>
    <name evidence="7" type="ORF">EV379_2027</name>
</gene>
<dbReference type="CDD" id="cd00540">
    <property type="entry name" value="AAG"/>
    <property type="match status" value="1"/>
</dbReference>
<protein>
    <recommendedName>
        <fullName evidence="5">Putative 3-methyladenine DNA glycosylase</fullName>
        <ecNumber evidence="5">3.2.2.-</ecNumber>
    </recommendedName>
</protein>
<reference evidence="7 8" key="1">
    <citation type="submission" date="2019-02" db="EMBL/GenBank/DDBJ databases">
        <title>Sequencing the genomes of 1000 actinobacteria strains.</title>
        <authorList>
            <person name="Klenk H.-P."/>
        </authorList>
    </citation>
    <scope>NUCLEOTIDE SEQUENCE [LARGE SCALE GENOMIC DNA]</scope>
    <source>
        <strain evidence="7 8">DSM 18319</strain>
    </source>
</reference>
<dbReference type="HAMAP" id="MF_00527">
    <property type="entry name" value="3MGH"/>
    <property type="match status" value="1"/>
</dbReference>
<keyword evidence="4 5" id="KW-0234">DNA repair</keyword>
<dbReference type="InterPro" id="IPR003180">
    <property type="entry name" value="MPG"/>
</dbReference>
<dbReference type="GO" id="GO:0003905">
    <property type="term" value="F:alkylbase DNA N-glycosylase activity"/>
    <property type="evidence" value="ECO:0007669"/>
    <property type="project" value="InterPro"/>
</dbReference>
<proteinExistence type="inferred from homology"/>
<name>A0A4Q8AP05_9MICO</name>
<evidence type="ECO:0000256" key="6">
    <source>
        <dbReference type="SAM" id="MobiDB-lite"/>
    </source>
</evidence>
<evidence type="ECO:0000313" key="7">
    <source>
        <dbReference type="EMBL" id="RZU65689.1"/>
    </source>
</evidence>
<evidence type="ECO:0000256" key="3">
    <source>
        <dbReference type="ARBA" id="ARBA00022801"/>
    </source>
</evidence>